<gene>
    <name evidence="1" type="ORF">EYC80_000685</name>
</gene>
<reference evidence="1 2" key="1">
    <citation type="submission" date="2019-06" db="EMBL/GenBank/DDBJ databases">
        <title>Genome Sequence of the Brown Rot Fungal Pathogen Monilinia laxa.</title>
        <authorList>
            <person name="De Miccolis Angelini R.M."/>
            <person name="Landi L."/>
            <person name="Abate D."/>
            <person name="Pollastro S."/>
            <person name="Romanazzi G."/>
            <person name="Faretra F."/>
        </authorList>
    </citation>
    <scope>NUCLEOTIDE SEQUENCE [LARGE SCALE GENOMIC DNA]</scope>
    <source>
        <strain evidence="1 2">Mlax316</strain>
    </source>
</reference>
<keyword evidence="2" id="KW-1185">Reference proteome</keyword>
<sequence length="150" mass="17508">MLPKSYHNVDVIYGIENRRREKWEKADYGHARISGRFSTHRHLFRHYQQHLTLTPNNPIQSIQYSKTFSVLPSPSCFTIKFSQLFNVLRNFHSGRLELKDPSYQYQKLEPELQTSIEQPTTAFLSSPASLSSFLNPLRQSNPRVYPPGNL</sequence>
<name>A0A5N6KBG7_MONLA</name>
<evidence type="ECO:0000313" key="2">
    <source>
        <dbReference type="Proteomes" id="UP000326757"/>
    </source>
</evidence>
<organism evidence="1 2">
    <name type="scientific">Monilinia laxa</name>
    <name type="common">Brown rot fungus</name>
    <name type="synonym">Sclerotinia laxa</name>
    <dbReference type="NCBI Taxonomy" id="61186"/>
    <lineage>
        <taxon>Eukaryota</taxon>
        <taxon>Fungi</taxon>
        <taxon>Dikarya</taxon>
        <taxon>Ascomycota</taxon>
        <taxon>Pezizomycotina</taxon>
        <taxon>Leotiomycetes</taxon>
        <taxon>Helotiales</taxon>
        <taxon>Sclerotiniaceae</taxon>
        <taxon>Monilinia</taxon>
    </lineage>
</organism>
<proteinExistence type="predicted"/>
<dbReference type="AlphaFoldDB" id="A0A5N6KBG7"/>
<comment type="caution">
    <text evidence="1">The sequence shown here is derived from an EMBL/GenBank/DDBJ whole genome shotgun (WGS) entry which is preliminary data.</text>
</comment>
<accession>A0A5N6KBG7</accession>
<dbReference type="EMBL" id="VIGI01000005">
    <property type="protein sequence ID" value="KAB8300523.1"/>
    <property type="molecule type" value="Genomic_DNA"/>
</dbReference>
<protein>
    <submittedName>
        <fullName evidence="1">Uncharacterized protein</fullName>
    </submittedName>
</protein>
<evidence type="ECO:0000313" key="1">
    <source>
        <dbReference type="EMBL" id="KAB8300523.1"/>
    </source>
</evidence>
<dbReference type="Proteomes" id="UP000326757">
    <property type="component" value="Unassembled WGS sequence"/>
</dbReference>